<accession>A0ABS6BX40</accession>
<protein>
    <submittedName>
        <fullName evidence="2">GNAT family N-acetyltransferase</fullName>
    </submittedName>
</protein>
<dbReference type="EMBL" id="JAHLDV010000050">
    <property type="protein sequence ID" value="MBU3161166.1"/>
    <property type="molecule type" value="Genomic_DNA"/>
</dbReference>
<dbReference type="Pfam" id="PF00583">
    <property type="entry name" value="Acetyltransf_1"/>
    <property type="match status" value="1"/>
</dbReference>
<keyword evidence="3" id="KW-1185">Reference proteome</keyword>
<gene>
    <name evidence="2" type="ORF">KPL37_15705</name>
</gene>
<organism evidence="2 3">
    <name type="scientific">Clostridium frigoris</name>
    <dbReference type="NCBI Taxonomy" id="205327"/>
    <lineage>
        <taxon>Bacteria</taxon>
        <taxon>Bacillati</taxon>
        <taxon>Bacillota</taxon>
        <taxon>Clostridia</taxon>
        <taxon>Eubacteriales</taxon>
        <taxon>Clostridiaceae</taxon>
        <taxon>Clostridium</taxon>
    </lineage>
</organism>
<name>A0ABS6BX40_9CLOT</name>
<evidence type="ECO:0000313" key="3">
    <source>
        <dbReference type="Proteomes" id="UP000776252"/>
    </source>
</evidence>
<evidence type="ECO:0000313" key="2">
    <source>
        <dbReference type="EMBL" id="MBU3161166.1"/>
    </source>
</evidence>
<feature type="domain" description="N-acetyltransferase" evidence="1">
    <location>
        <begin position="1"/>
        <end position="168"/>
    </location>
</feature>
<dbReference type="PROSITE" id="PS51186">
    <property type="entry name" value="GNAT"/>
    <property type="match status" value="1"/>
</dbReference>
<proteinExistence type="predicted"/>
<sequence length="168" mass="19426">MEFRKAVETDTNDIMSIIMQAQAYFKKHGINQWQNNYPNVEIIRNDTNNKNGYVLLKGDNIVATAAISFDGEKTYDSIYEGQWISDNEYAVIHRIAVDNNYKGLSLSSQIIKNTEQICLSKGVYSIKVDTHEENLSMQKMLKKNKFQYCGIIYLENGSKRIAYEKILY</sequence>
<dbReference type="RefSeq" id="WP_216150909.1">
    <property type="nucleotide sequence ID" value="NZ_JAHLDV010000050.1"/>
</dbReference>
<comment type="caution">
    <text evidence="2">The sequence shown here is derived from an EMBL/GenBank/DDBJ whole genome shotgun (WGS) entry which is preliminary data.</text>
</comment>
<evidence type="ECO:0000259" key="1">
    <source>
        <dbReference type="PROSITE" id="PS51186"/>
    </source>
</evidence>
<reference evidence="2 3" key="1">
    <citation type="submission" date="2021-06" db="EMBL/GenBank/DDBJ databases">
        <title>Clostridia strains as spoilage organisms.</title>
        <authorList>
            <person name="Wambui J."/>
            <person name="Stephan R."/>
            <person name="Stevens M.J.A."/>
        </authorList>
    </citation>
    <scope>NUCLEOTIDE SEQUENCE [LARGE SCALE GENOMIC DNA]</scope>
    <source>
        <strain evidence="2 3">DSM 14204</strain>
    </source>
</reference>
<dbReference type="Proteomes" id="UP000776252">
    <property type="component" value="Unassembled WGS sequence"/>
</dbReference>
<dbReference type="InterPro" id="IPR000182">
    <property type="entry name" value="GNAT_dom"/>
</dbReference>